<feature type="modified residue" description="4-aspartylphosphate" evidence="9">
    <location>
        <position position="1691"/>
    </location>
</feature>
<dbReference type="InterPro" id="IPR036890">
    <property type="entry name" value="HATPase_C_sf"/>
</dbReference>
<dbReference type="Gene3D" id="3.40.50.2300">
    <property type="match status" value="1"/>
</dbReference>
<dbReference type="PRINTS" id="PR00344">
    <property type="entry name" value="BCTRLSENSOR"/>
</dbReference>
<dbReference type="InterPro" id="IPR036097">
    <property type="entry name" value="HisK_dim/P_sf"/>
</dbReference>
<dbReference type="SUPFAM" id="SSF55874">
    <property type="entry name" value="ATPase domain of HSP90 chaperone/DNA topoisomerase II/histidine kinase"/>
    <property type="match status" value="1"/>
</dbReference>
<dbReference type="PROSITE" id="PS50110">
    <property type="entry name" value="RESPONSE_REGULATORY"/>
    <property type="match status" value="1"/>
</dbReference>
<dbReference type="InterPro" id="IPR013655">
    <property type="entry name" value="PAS_fold_3"/>
</dbReference>
<evidence type="ECO:0000256" key="3">
    <source>
        <dbReference type="ARBA" id="ARBA00022553"/>
    </source>
</evidence>
<dbReference type="SUPFAM" id="SSF47384">
    <property type="entry name" value="Homodimeric domain of signal transducing histidine kinase"/>
    <property type="match status" value="1"/>
</dbReference>
<feature type="region of interest" description="Disordered" evidence="10">
    <location>
        <begin position="237"/>
        <end position="292"/>
    </location>
</feature>
<dbReference type="InterPro" id="IPR005467">
    <property type="entry name" value="His_kinase_dom"/>
</dbReference>
<dbReference type="RefSeq" id="XP_002171618.1">
    <property type="nucleotide sequence ID" value="XM_002171582.1"/>
</dbReference>
<evidence type="ECO:0000259" key="13">
    <source>
        <dbReference type="PROSITE" id="PS50112"/>
    </source>
</evidence>
<dbReference type="InterPro" id="IPR003594">
    <property type="entry name" value="HATPase_dom"/>
</dbReference>
<dbReference type="GO" id="GO:0009927">
    <property type="term" value="F:histidine phosphotransfer kinase activity"/>
    <property type="evidence" value="ECO:0000318"/>
    <property type="project" value="GO_Central"/>
</dbReference>
<keyword evidence="3 9" id="KW-0597">Phosphoprotein</keyword>
<evidence type="ECO:0000313" key="15">
    <source>
        <dbReference type="EMBL" id="EEB05325.1"/>
    </source>
</evidence>
<feature type="domain" description="Histidine kinase" evidence="11">
    <location>
        <begin position="1152"/>
        <end position="1376"/>
    </location>
</feature>
<dbReference type="Proteomes" id="UP000001744">
    <property type="component" value="Unassembled WGS sequence"/>
</dbReference>
<evidence type="ECO:0000256" key="9">
    <source>
        <dbReference type="PROSITE-ProRule" id="PRU00169"/>
    </source>
</evidence>
<dbReference type="CDD" id="cd17546">
    <property type="entry name" value="REC_hyHK_CKI1_RcsC-like"/>
    <property type="match status" value="1"/>
</dbReference>
<dbReference type="SMART" id="SM00388">
    <property type="entry name" value="HisKA"/>
    <property type="match status" value="1"/>
</dbReference>
<dbReference type="CDD" id="cd00082">
    <property type="entry name" value="HisKA"/>
    <property type="match status" value="1"/>
</dbReference>
<keyword evidence="6 15" id="KW-0418">Kinase</keyword>
<feature type="region of interest" description="Disordered" evidence="10">
    <location>
        <begin position="159"/>
        <end position="180"/>
    </location>
</feature>
<dbReference type="Gene3D" id="1.10.287.130">
    <property type="match status" value="1"/>
</dbReference>
<dbReference type="SUPFAM" id="SSF52172">
    <property type="entry name" value="CheY-like"/>
    <property type="match status" value="1"/>
</dbReference>
<evidence type="ECO:0000256" key="10">
    <source>
        <dbReference type="SAM" id="MobiDB-lite"/>
    </source>
</evidence>
<dbReference type="PROSITE" id="PS50109">
    <property type="entry name" value="HIS_KIN"/>
    <property type="match status" value="1"/>
</dbReference>
<evidence type="ECO:0000256" key="5">
    <source>
        <dbReference type="ARBA" id="ARBA00022741"/>
    </source>
</evidence>
<dbReference type="VEuPathDB" id="FungiDB:SJAG_00331"/>
<feature type="region of interest" description="Disordered" evidence="10">
    <location>
        <begin position="600"/>
        <end position="631"/>
    </location>
</feature>
<proteinExistence type="predicted"/>
<keyword evidence="17" id="KW-1185">Reference proteome</keyword>
<keyword evidence="4" id="KW-0808">Transferase</keyword>
<dbReference type="InterPro" id="IPR013656">
    <property type="entry name" value="PAS_4"/>
</dbReference>
<dbReference type="SMART" id="SM00387">
    <property type="entry name" value="HATPase_c"/>
    <property type="match status" value="1"/>
</dbReference>
<dbReference type="OMA" id="WGQKATF"/>
<dbReference type="PROSITE" id="PS50113">
    <property type="entry name" value="PAC"/>
    <property type="match status" value="1"/>
</dbReference>
<evidence type="ECO:0000256" key="2">
    <source>
        <dbReference type="ARBA" id="ARBA00012438"/>
    </source>
</evidence>
<keyword evidence="7" id="KW-0067">ATP-binding</keyword>
<reference evidence="15 17" key="1">
    <citation type="journal article" date="2011" name="Science">
        <title>Comparative functional genomics of the fission yeasts.</title>
        <authorList>
            <person name="Rhind N."/>
            <person name="Chen Z."/>
            <person name="Yassour M."/>
            <person name="Thompson D.A."/>
            <person name="Haas B.J."/>
            <person name="Habib N."/>
            <person name="Wapinski I."/>
            <person name="Roy S."/>
            <person name="Lin M.F."/>
            <person name="Heiman D.I."/>
            <person name="Young S.K."/>
            <person name="Furuya K."/>
            <person name="Guo Y."/>
            <person name="Pidoux A."/>
            <person name="Chen H.M."/>
            <person name="Robbertse B."/>
            <person name="Goldberg J.M."/>
            <person name="Aoki K."/>
            <person name="Bayne E.H."/>
            <person name="Berlin A.M."/>
            <person name="Desjardins C.A."/>
            <person name="Dobbs E."/>
            <person name="Dukaj L."/>
            <person name="Fan L."/>
            <person name="FitzGerald M.G."/>
            <person name="French C."/>
            <person name="Gujja S."/>
            <person name="Hansen K."/>
            <person name="Keifenheim D."/>
            <person name="Levin J.Z."/>
            <person name="Mosher R.A."/>
            <person name="Mueller C.A."/>
            <person name="Pfiffner J."/>
            <person name="Priest M."/>
            <person name="Russ C."/>
            <person name="Smialowska A."/>
            <person name="Swoboda P."/>
            <person name="Sykes S.M."/>
            <person name="Vaughn M."/>
            <person name="Vengrova S."/>
            <person name="Yoder R."/>
            <person name="Zeng Q."/>
            <person name="Allshire R."/>
            <person name="Baulcombe D."/>
            <person name="Birren B.W."/>
            <person name="Brown W."/>
            <person name="Ekwall K."/>
            <person name="Kellis M."/>
            <person name="Leatherwood J."/>
            <person name="Levin H."/>
            <person name="Margalit H."/>
            <person name="Martienssen R."/>
            <person name="Nieduszynski C.A."/>
            <person name="Spatafora J.W."/>
            <person name="Friedman N."/>
            <person name="Dalgaard J.Z."/>
            <person name="Baumann P."/>
            <person name="Niki H."/>
            <person name="Regev A."/>
            <person name="Nusbaum C."/>
        </authorList>
    </citation>
    <scope>NUCLEOTIDE SEQUENCE [LARGE SCALE GENOMIC DNA]</scope>
    <source>
        <strain evidence="17">yFS275 / FY16936</strain>
    </source>
</reference>
<dbReference type="CDD" id="cd00130">
    <property type="entry name" value="PAS"/>
    <property type="match status" value="2"/>
</dbReference>
<dbReference type="SUPFAM" id="SSF55785">
    <property type="entry name" value="PYP-like sensor domain (PAS domain)"/>
    <property type="match status" value="2"/>
</dbReference>
<dbReference type="InterPro" id="IPR004358">
    <property type="entry name" value="Sig_transdc_His_kin-like_C"/>
</dbReference>
<evidence type="ECO:0000313" key="16">
    <source>
        <dbReference type="JaponicusDB" id="SJAG_00331"/>
    </source>
</evidence>
<name>B6JVC4_SCHJY</name>
<dbReference type="EC" id="2.7.13.3" evidence="2"/>
<dbReference type="SMART" id="SM00448">
    <property type="entry name" value="REC"/>
    <property type="match status" value="1"/>
</dbReference>
<dbReference type="HOGENOM" id="CLU_238674_0_0_1"/>
<dbReference type="PANTHER" id="PTHR43047">
    <property type="entry name" value="TWO-COMPONENT HISTIDINE PROTEIN KINASE"/>
    <property type="match status" value="1"/>
</dbReference>
<dbReference type="GO" id="GO:0005524">
    <property type="term" value="F:ATP binding"/>
    <property type="evidence" value="ECO:0007669"/>
    <property type="project" value="UniProtKB-KW"/>
</dbReference>
<evidence type="ECO:0000256" key="8">
    <source>
        <dbReference type="ARBA" id="ARBA00023012"/>
    </source>
</evidence>
<dbReference type="InterPro" id="IPR035965">
    <property type="entry name" value="PAS-like_dom_sf"/>
</dbReference>
<dbReference type="CDD" id="cd16922">
    <property type="entry name" value="HATPase_EvgS-ArcB-TorS-like"/>
    <property type="match status" value="1"/>
</dbReference>
<dbReference type="GO" id="GO:0000160">
    <property type="term" value="P:phosphorelay signal transduction system"/>
    <property type="evidence" value="ECO:0000318"/>
    <property type="project" value="GO_Central"/>
</dbReference>
<feature type="compositionally biased region" description="Low complexity" evidence="10">
    <location>
        <begin position="250"/>
        <end position="279"/>
    </location>
</feature>
<gene>
    <name evidence="16" type="primary">mak1</name>
    <name evidence="15" type="ORF">SJAG_00331</name>
</gene>
<dbReference type="GeneID" id="7049643"/>
<dbReference type="PANTHER" id="PTHR43047:SF72">
    <property type="entry name" value="OSMOSENSING HISTIDINE PROTEIN KINASE SLN1"/>
    <property type="match status" value="1"/>
</dbReference>
<dbReference type="InterPro" id="IPR003661">
    <property type="entry name" value="HisK_dim/P_dom"/>
</dbReference>
<feature type="domain" description="Response regulatory" evidence="12">
    <location>
        <begin position="1639"/>
        <end position="1762"/>
    </location>
</feature>
<dbReference type="Gene3D" id="3.30.565.10">
    <property type="entry name" value="Histidine kinase-like ATPase, C-terminal domain"/>
    <property type="match status" value="1"/>
</dbReference>
<evidence type="ECO:0000256" key="1">
    <source>
        <dbReference type="ARBA" id="ARBA00000085"/>
    </source>
</evidence>
<dbReference type="Pfam" id="PF02518">
    <property type="entry name" value="HATPase_c"/>
    <property type="match status" value="1"/>
</dbReference>
<dbReference type="OrthoDB" id="303614at2759"/>
<feature type="compositionally biased region" description="Polar residues" evidence="10">
    <location>
        <begin position="240"/>
        <end position="249"/>
    </location>
</feature>
<sequence length="1777" mass="196557">MASSNHSLSFPPAEHLERLKEAMDDQFFKSQRIVQSQCNVSGVRRSSVEYNIDKPVSHDVLLATRSRRSISSFPYSSSGCSDFSSKWEGSACTSPKAPGNNGVFRANSSSTNSNSGLTVSGSRNACFERKTSDLDAPTVSLDPSWESFVLKSLSANTVLSSNPSNLSPTEKTKKNTRTGLTLEVEAETGVRTESSRESKFAELKALSPTVAANATATSAISPRSSSHRPSIFSIQRDELANSSVGDSHLSSSRSARSNTSPRPASATSKKFNLSFSSSSEDGGSAAQRTGMYYQPDPQFSPREPNVRSHRHRCCNSSCGHVCEPNVYEHALTVVSDLGMDRFWANIIDIFTQDFYALRLGLTIPHDTTDIYNTPWRLKAAYDGIYRHHETACADTTAIPCSQQNVSNMTVHAQNGNYGTIFNSNYANVPTGEDLELIDIQTIHHILNEGRVIVYTRQQHRCPESHQQTTNATESSSSKENSTKAAPKMPMSSRRPAAASEADPDMLGPQTSAGRNGRKKSAGDPSHSYFAEYEQVSMTPFFISPSVSPAVIKESSNNPFFPSSSSRLDQSAFIKDCGHVCKLAGHACNCCESSKIPNPVAETAEENSAERFHSQGDAASTDEASPSTDNNDSVHVCNVGEAGFESAFSIIHVPFIHPSVYLKGSGKSSHVPLAILSIQSKLVPYPSSLLSSIRRLAPFLAASLFHALNLSAPLPLCTTHERTGDCGCVFNDLSDASEHAEHASETESPDPPRTRFVSHEKHSDTTPNASNGKHIFSPYGARILSHTHNKSHPYANGSIGLRSSQLRSRARAFFSVPKQTGFSLRFGRRLPVFANQFGNLLGSTGSTDRGETNSKKAKRKRVNDSATVPDSFVPPSKLLRVIIDSIPVHVFTACATTGRITWVNERAALYCGVSAAALVEKQFAHIHPDDINLFLGKWKSVISDGDVFYKELRLRRFDSQYRYFICRAIPLRNSKGVVIQYFGTMMDVHEQKMAEQEARKQSEAAANINDYRSLAEASPQIVFAVNPIDGIVYANAQWLSFSGLSFEESMGLGFLSVVHPEDRMKCLLPGTSSKFPNSDKTYAIEVRFRSTVGQYRWHLVKCVCVNQFADTSNVLWLGTCTDIHDHKLLEEKLQEANREAQRMMNSKTRFLSNMSHEIRTPLVGITGMVNFLLDTNLTSEQLDYAHTIQQSSEALLSVINDILDLSKVEAGMMKLTHEAFSVRSMMEDTNETLSTLAFSKNLELNYVVDHDVPDMVIGDQARLRQVALNVIGNALKFSHEGEVFCQCSVKPTQGLAPNEIMLQWECYDTGPGFSKEDEEKIFKPFSQIDDSLTRKHGGSGLGLVISRELIELHEGTMSCTSVKDRGSAFYWSAKFKLNAKPVSIEPPVEFVQPEIGKPALDCTKALRRNKSLAPDAFAIEVTQDEASPEPLERASNTSNNVSTSGALKKPTASSLPNITTDLPKKLQPSVFNIVVISHTRYSSFALAHHIRSIVDYVQMKDLITFQSFQSAYNQIFEHPLLSTVTHFVINFTDNDSIMNIVRHIKSYEYYCNALVILVVTMKQKKELSEHFKEKGEWTKQHIKFVTKLAKPSKLAPFFTGDDIKKSAVLDYRRENAKQFVADQKQILDGMREKLLNTNHNILLAEDNMINCKVLTRYLERIGLKVHLAHDGVACLELWKSKPEGFFSLILMDLQMPNMDGYQACVEIHKLEESLGYKMRVPIIALSANVMSDVVQNCKQCGFDSYISKPISFKLLSARISGYVLGSIPCSPPFVEHDG</sequence>
<evidence type="ECO:0000256" key="4">
    <source>
        <dbReference type="ARBA" id="ARBA00022679"/>
    </source>
</evidence>
<organism evidence="15 17">
    <name type="scientific">Schizosaccharomyces japonicus (strain yFS275 / FY16936)</name>
    <name type="common">Fission yeast</name>
    <dbReference type="NCBI Taxonomy" id="402676"/>
    <lineage>
        <taxon>Eukaryota</taxon>
        <taxon>Fungi</taxon>
        <taxon>Dikarya</taxon>
        <taxon>Ascomycota</taxon>
        <taxon>Taphrinomycotina</taxon>
        <taxon>Schizosaccharomycetes</taxon>
        <taxon>Schizosaccharomycetales</taxon>
        <taxon>Schizosaccharomycetaceae</taxon>
        <taxon>Schizosaccharomyces</taxon>
    </lineage>
</organism>
<feature type="domain" description="PAS" evidence="13">
    <location>
        <begin position="874"/>
        <end position="944"/>
    </location>
</feature>
<dbReference type="PROSITE" id="PS50112">
    <property type="entry name" value="PAS"/>
    <property type="match status" value="2"/>
</dbReference>
<dbReference type="Gene3D" id="3.30.450.20">
    <property type="entry name" value="PAS domain"/>
    <property type="match status" value="2"/>
</dbReference>
<evidence type="ECO:0000313" key="17">
    <source>
        <dbReference type="Proteomes" id="UP000001744"/>
    </source>
</evidence>
<dbReference type="SMART" id="SM00086">
    <property type="entry name" value="PAC"/>
    <property type="match status" value="2"/>
</dbReference>
<feature type="domain" description="PAS" evidence="13">
    <location>
        <begin position="1006"/>
        <end position="1062"/>
    </location>
</feature>
<dbReference type="InterPro" id="IPR000014">
    <property type="entry name" value="PAS"/>
</dbReference>
<feature type="compositionally biased region" description="Polar residues" evidence="10">
    <location>
        <begin position="159"/>
        <end position="169"/>
    </location>
</feature>
<feature type="compositionally biased region" description="Low complexity" evidence="10">
    <location>
        <begin position="468"/>
        <end position="484"/>
    </location>
</feature>
<dbReference type="FunFam" id="1.10.287.130:FF:000002">
    <property type="entry name" value="Two-component osmosensing histidine kinase"/>
    <property type="match status" value="1"/>
</dbReference>
<feature type="compositionally biased region" description="Polar residues" evidence="10">
    <location>
        <begin position="621"/>
        <end position="631"/>
    </location>
</feature>
<evidence type="ECO:0000256" key="6">
    <source>
        <dbReference type="ARBA" id="ARBA00022777"/>
    </source>
</evidence>
<dbReference type="InterPro" id="IPR011006">
    <property type="entry name" value="CheY-like_superfamily"/>
</dbReference>
<dbReference type="GO" id="GO:0000155">
    <property type="term" value="F:phosphorelay sensor kinase activity"/>
    <property type="evidence" value="ECO:0000318"/>
    <property type="project" value="GO_Central"/>
</dbReference>
<dbReference type="Pfam" id="PF00512">
    <property type="entry name" value="HisKA"/>
    <property type="match status" value="1"/>
</dbReference>
<dbReference type="eggNOG" id="KOG0519">
    <property type="taxonomic scope" value="Eukaryota"/>
</dbReference>
<dbReference type="Pfam" id="PF08447">
    <property type="entry name" value="PAS_3"/>
    <property type="match status" value="1"/>
</dbReference>
<feature type="domain" description="PAC" evidence="14">
    <location>
        <begin position="947"/>
        <end position="999"/>
    </location>
</feature>
<dbReference type="NCBIfam" id="TIGR00229">
    <property type="entry name" value="sensory_box"/>
    <property type="match status" value="2"/>
</dbReference>
<evidence type="ECO:0000256" key="7">
    <source>
        <dbReference type="ARBA" id="ARBA00022840"/>
    </source>
</evidence>
<comment type="catalytic activity">
    <reaction evidence="1">
        <text>ATP + protein L-histidine = ADP + protein N-phospho-L-histidine.</text>
        <dbReference type="EC" id="2.7.13.3"/>
    </reaction>
</comment>
<feature type="region of interest" description="Disordered" evidence="10">
    <location>
        <begin position="738"/>
        <end position="771"/>
    </location>
</feature>
<dbReference type="InterPro" id="IPR001789">
    <property type="entry name" value="Sig_transdc_resp-reg_receiver"/>
</dbReference>
<dbReference type="EMBL" id="KE651166">
    <property type="protein sequence ID" value="EEB05325.1"/>
    <property type="molecule type" value="Genomic_DNA"/>
</dbReference>
<keyword evidence="5" id="KW-0547">Nucleotide-binding</keyword>
<dbReference type="STRING" id="402676.B6JVC4"/>
<feature type="region of interest" description="Disordered" evidence="10">
    <location>
        <begin position="842"/>
        <end position="862"/>
    </location>
</feature>
<feature type="region of interest" description="Disordered" evidence="10">
    <location>
        <begin position="459"/>
        <end position="525"/>
    </location>
</feature>
<dbReference type="Pfam" id="PF08448">
    <property type="entry name" value="PAS_4"/>
    <property type="match status" value="1"/>
</dbReference>
<evidence type="ECO:0000259" key="14">
    <source>
        <dbReference type="PROSITE" id="PS50113"/>
    </source>
</evidence>
<feature type="compositionally biased region" description="Basic and acidic residues" evidence="10">
    <location>
        <begin position="738"/>
        <end position="763"/>
    </location>
</feature>
<dbReference type="FunFam" id="3.30.565.10:FF:000010">
    <property type="entry name" value="Sensor histidine kinase RcsC"/>
    <property type="match status" value="1"/>
</dbReference>
<dbReference type="Pfam" id="PF00072">
    <property type="entry name" value="Response_reg"/>
    <property type="match status" value="1"/>
</dbReference>
<accession>B6JVC4</accession>
<protein>
    <recommendedName>
        <fullName evidence="2">histidine kinase</fullName>
        <ecNumber evidence="2">2.7.13.3</ecNumber>
    </recommendedName>
</protein>
<feature type="compositionally biased region" description="Polar residues" evidence="10">
    <location>
        <begin position="1433"/>
        <end position="1447"/>
    </location>
</feature>
<evidence type="ECO:0000259" key="11">
    <source>
        <dbReference type="PROSITE" id="PS50109"/>
    </source>
</evidence>
<dbReference type="JaponicusDB" id="SJAG_00331">
    <property type="gene designation" value="mak1"/>
</dbReference>
<feature type="region of interest" description="Disordered" evidence="10">
    <location>
        <begin position="1422"/>
        <end position="1447"/>
    </location>
</feature>
<dbReference type="GO" id="GO:0005737">
    <property type="term" value="C:cytoplasm"/>
    <property type="evidence" value="ECO:0007669"/>
    <property type="project" value="EnsemblFungi"/>
</dbReference>
<dbReference type="SMART" id="SM00091">
    <property type="entry name" value="PAS"/>
    <property type="match status" value="2"/>
</dbReference>
<evidence type="ECO:0000259" key="12">
    <source>
        <dbReference type="PROSITE" id="PS50110"/>
    </source>
</evidence>
<dbReference type="GO" id="GO:0005886">
    <property type="term" value="C:plasma membrane"/>
    <property type="evidence" value="ECO:0000318"/>
    <property type="project" value="GO_Central"/>
</dbReference>
<keyword evidence="8" id="KW-0902">Two-component regulatory system</keyword>
<dbReference type="InterPro" id="IPR000700">
    <property type="entry name" value="PAS-assoc_C"/>
</dbReference>
<dbReference type="InterPro" id="IPR001610">
    <property type="entry name" value="PAC"/>
</dbReference>